<reference evidence="1 2" key="1">
    <citation type="submission" date="2015-11" db="EMBL/GenBank/DDBJ databases">
        <authorList>
            <person name="Lin W."/>
        </authorList>
    </citation>
    <scope>NUCLEOTIDE SEQUENCE [LARGE SCALE GENOMIC DNA]</scope>
    <source>
        <strain evidence="1 2">HCH-1</strain>
    </source>
</reference>
<sequence>MNELNKLIVVMAIVVFAGAAAAEQFIMFENMTTAGEGKAIRLIKPLKDWTCQVNYTGNPDNLTVSLLGSVDGTHFEAPFNNVINAKTDRFVTVNGSPVKYVRGKIVNIAGGTAPEVTMICEGM</sequence>
<evidence type="ECO:0008006" key="3">
    <source>
        <dbReference type="Google" id="ProtNLM"/>
    </source>
</evidence>
<name>A0ABR5SE23_9BACT</name>
<dbReference type="RefSeq" id="WP_085053281.1">
    <property type="nucleotide sequence ID" value="NZ_LNQR01000101.1"/>
</dbReference>
<accession>A0ABR5SE23</accession>
<keyword evidence="2" id="KW-1185">Reference proteome</keyword>
<evidence type="ECO:0000313" key="2">
    <source>
        <dbReference type="Proteomes" id="UP000060487"/>
    </source>
</evidence>
<protein>
    <recommendedName>
        <fullName evidence="3">Secreted protein</fullName>
    </recommendedName>
</protein>
<dbReference type="EMBL" id="LNQR01000101">
    <property type="protein sequence ID" value="KWT81153.1"/>
    <property type="molecule type" value="Genomic_DNA"/>
</dbReference>
<evidence type="ECO:0000313" key="1">
    <source>
        <dbReference type="EMBL" id="KWT81153.1"/>
    </source>
</evidence>
<dbReference type="Proteomes" id="UP000060487">
    <property type="component" value="Unassembled WGS sequence"/>
</dbReference>
<organism evidence="1 2">
    <name type="scientific">Candidatus Magnetominusculus xianensis</name>
    <dbReference type="NCBI Taxonomy" id="1748249"/>
    <lineage>
        <taxon>Bacteria</taxon>
        <taxon>Pseudomonadati</taxon>
        <taxon>Nitrospirota</taxon>
        <taxon>Nitrospiria</taxon>
        <taxon>Nitrospirales</taxon>
        <taxon>Nitrospiraceae</taxon>
        <taxon>Candidatus Magnetominusculus</taxon>
    </lineage>
</organism>
<comment type="caution">
    <text evidence="1">The sequence shown here is derived from an EMBL/GenBank/DDBJ whole genome shotgun (WGS) entry which is preliminary data.</text>
</comment>
<proteinExistence type="predicted"/>
<gene>
    <name evidence="1" type="ORF">ASN18_2659</name>
</gene>